<dbReference type="InterPro" id="IPR036452">
    <property type="entry name" value="Ribo_hydro-like"/>
</dbReference>
<organism evidence="4 5">
    <name type="scientific">Thermocoleostomius sinensis A174</name>
    <dbReference type="NCBI Taxonomy" id="2016057"/>
    <lineage>
        <taxon>Bacteria</taxon>
        <taxon>Bacillati</taxon>
        <taxon>Cyanobacteriota</taxon>
        <taxon>Cyanophyceae</taxon>
        <taxon>Oculatellales</taxon>
        <taxon>Oculatellaceae</taxon>
        <taxon>Thermocoleostomius</taxon>
    </lineage>
</organism>
<evidence type="ECO:0000313" key="4">
    <source>
        <dbReference type="EMBL" id="WAL58127.1"/>
    </source>
</evidence>
<dbReference type="SUPFAM" id="SSF53590">
    <property type="entry name" value="Nucleoside hydrolase"/>
    <property type="match status" value="1"/>
</dbReference>
<dbReference type="GO" id="GO:0005829">
    <property type="term" value="C:cytosol"/>
    <property type="evidence" value="ECO:0007669"/>
    <property type="project" value="TreeGrafter"/>
</dbReference>
<evidence type="ECO:0000313" key="5">
    <source>
        <dbReference type="Proteomes" id="UP001163152"/>
    </source>
</evidence>
<feature type="domain" description="Inosine/uridine-preferring nucleoside hydrolase" evidence="3">
    <location>
        <begin position="13"/>
        <end position="316"/>
    </location>
</feature>
<dbReference type="RefSeq" id="WP_268607523.1">
    <property type="nucleotide sequence ID" value="NZ_CP113797.1"/>
</dbReference>
<dbReference type="InterPro" id="IPR001910">
    <property type="entry name" value="Inosine/uridine_hydrolase_dom"/>
</dbReference>
<keyword evidence="2" id="KW-0326">Glycosidase</keyword>
<evidence type="ECO:0000256" key="1">
    <source>
        <dbReference type="ARBA" id="ARBA00022801"/>
    </source>
</evidence>
<dbReference type="GO" id="GO:0008477">
    <property type="term" value="F:purine nucleosidase activity"/>
    <property type="evidence" value="ECO:0007669"/>
    <property type="project" value="TreeGrafter"/>
</dbReference>
<dbReference type="InterPro" id="IPR023186">
    <property type="entry name" value="IUNH"/>
</dbReference>
<evidence type="ECO:0000259" key="3">
    <source>
        <dbReference type="Pfam" id="PF01156"/>
    </source>
</evidence>
<dbReference type="Pfam" id="PF01156">
    <property type="entry name" value="IU_nuc_hydro"/>
    <property type="match status" value="1"/>
</dbReference>
<dbReference type="Proteomes" id="UP001163152">
    <property type="component" value="Chromosome"/>
</dbReference>
<dbReference type="PANTHER" id="PTHR12304:SF4">
    <property type="entry name" value="URIDINE NUCLEOSIDASE"/>
    <property type="match status" value="1"/>
</dbReference>
<proteinExistence type="predicted"/>
<dbReference type="EMBL" id="CP113797">
    <property type="protein sequence ID" value="WAL58127.1"/>
    <property type="molecule type" value="Genomic_DNA"/>
</dbReference>
<protein>
    <submittedName>
        <fullName evidence="4">Nucleoside hydrolase</fullName>
    </submittedName>
</protein>
<dbReference type="Gene3D" id="3.90.245.10">
    <property type="entry name" value="Ribonucleoside hydrolase-like"/>
    <property type="match status" value="1"/>
</dbReference>
<dbReference type="PANTHER" id="PTHR12304">
    <property type="entry name" value="INOSINE-URIDINE PREFERRING NUCLEOSIDE HYDROLASE"/>
    <property type="match status" value="1"/>
</dbReference>
<gene>
    <name evidence="4" type="ORF">OXH18_13070</name>
</gene>
<dbReference type="AlphaFoldDB" id="A0A9E9C878"/>
<dbReference type="KEGG" id="tsin:OXH18_13070"/>
<evidence type="ECO:0000256" key="2">
    <source>
        <dbReference type="ARBA" id="ARBA00023295"/>
    </source>
</evidence>
<keyword evidence="1 4" id="KW-0378">Hydrolase</keyword>
<sequence>MTTQSLDLQPLKIILDTDPGGDDSFAFLWLQSLAKQGLADIVAVTAADGNVHAQHTFVGASKLLQLGGFPDVEVGRGVIGGSNGEVEDAGAIHGADGMGNLSHTLPNSRQTYETARYSDDLLIEKLKQAPGDITLVAIGPLTNLAAAERKSPGVLQLAKEIVIMGGAFEAPGNVTPEAEFNIAFDADAADIVFNHCDRLVVIPLDVTHQLIFTNEMAKRVSAVNSDHPIAQFVVSLCQFMVSTALAFRETRGQAGFLVHDAATLAYLFHPETLLFRRGRVQVETKGKWTRGKTVLDRRHSAKVQPNAWIAMEVDSVNLLAILIEDLKYLIRSTNP</sequence>
<dbReference type="GO" id="GO:0006152">
    <property type="term" value="P:purine nucleoside catabolic process"/>
    <property type="evidence" value="ECO:0007669"/>
    <property type="project" value="TreeGrafter"/>
</dbReference>
<accession>A0A9E9C878</accession>
<keyword evidence="5" id="KW-1185">Reference proteome</keyword>
<name>A0A9E9C878_9CYAN</name>
<reference evidence="4" key="1">
    <citation type="submission" date="2022-12" db="EMBL/GenBank/DDBJ databases">
        <title>Polyphasic identification of a Novel Hot-Spring Cyanobacterium Ocullathermofonsia sinensis gen nov. sp. nov. and Genomic Insights on its Adaptations to the Thermal Habitat.</title>
        <authorList>
            <person name="Daroch M."/>
            <person name="Tang J."/>
            <person name="Jiang Y."/>
        </authorList>
    </citation>
    <scope>NUCLEOTIDE SEQUENCE</scope>
    <source>
        <strain evidence="4">PKUAC-SCTA174</strain>
    </source>
</reference>